<dbReference type="InterPro" id="IPR011322">
    <property type="entry name" value="N-reg_PII-like_a/b"/>
</dbReference>
<comment type="cofactor">
    <cofactor evidence="2 18">
        <name>Mg(2+)</name>
        <dbReference type="ChEBI" id="CHEBI:18420"/>
    </cofactor>
</comment>
<evidence type="ECO:0000256" key="18">
    <source>
        <dbReference type="HAMAP-Rule" id="MF_00079"/>
    </source>
</evidence>
<dbReference type="NCBIfam" id="TIGR00070">
    <property type="entry name" value="hisG"/>
    <property type="match status" value="1"/>
</dbReference>
<dbReference type="EMBL" id="FXTH01000004">
    <property type="protein sequence ID" value="SMO51769.1"/>
    <property type="molecule type" value="Genomic_DNA"/>
</dbReference>
<comment type="catalytic activity">
    <reaction evidence="1 18">
        <text>1-(5-phospho-beta-D-ribosyl)-ATP + diphosphate = 5-phospho-alpha-D-ribose 1-diphosphate + ATP</text>
        <dbReference type="Rhea" id="RHEA:18473"/>
        <dbReference type="ChEBI" id="CHEBI:30616"/>
        <dbReference type="ChEBI" id="CHEBI:33019"/>
        <dbReference type="ChEBI" id="CHEBI:58017"/>
        <dbReference type="ChEBI" id="CHEBI:73183"/>
        <dbReference type="EC" id="2.4.2.17"/>
    </reaction>
</comment>
<dbReference type="InterPro" id="IPR015867">
    <property type="entry name" value="N-reg_PII/ATP_PRibTrfase_C"/>
</dbReference>
<dbReference type="HAMAP" id="MF_00079">
    <property type="entry name" value="HisG_Long"/>
    <property type="match status" value="1"/>
</dbReference>
<dbReference type="Pfam" id="PF08029">
    <property type="entry name" value="HisG_C"/>
    <property type="match status" value="1"/>
</dbReference>
<evidence type="ECO:0000256" key="2">
    <source>
        <dbReference type="ARBA" id="ARBA00001946"/>
    </source>
</evidence>
<dbReference type="Gene3D" id="3.40.190.10">
    <property type="entry name" value="Periplasmic binding protein-like II"/>
    <property type="match status" value="2"/>
</dbReference>
<evidence type="ECO:0000256" key="4">
    <source>
        <dbReference type="ARBA" id="ARBA00004667"/>
    </source>
</evidence>
<comment type="activity regulation">
    <text evidence="18">Feedback inhibited by histidine.</text>
</comment>
<keyword evidence="16 18" id="KW-0368">Histidine biosynthesis</keyword>
<evidence type="ECO:0000256" key="10">
    <source>
        <dbReference type="ARBA" id="ARBA00022676"/>
    </source>
</evidence>
<keyword evidence="14 18" id="KW-0067">ATP-binding</keyword>
<evidence type="ECO:0000313" key="22">
    <source>
        <dbReference type="Proteomes" id="UP000317593"/>
    </source>
</evidence>
<dbReference type="SUPFAM" id="SSF53850">
    <property type="entry name" value="Periplasmic binding protein-like II"/>
    <property type="match status" value="1"/>
</dbReference>
<dbReference type="SUPFAM" id="SSF54913">
    <property type="entry name" value="GlnB-like"/>
    <property type="match status" value="1"/>
</dbReference>
<keyword evidence="15 18" id="KW-0460">Magnesium</keyword>
<evidence type="ECO:0000256" key="13">
    <source>
        <dbReference type="ARBA" id="ARBA00022741"/>
    </source>
</evidence>
<sequence>MERTADSKTSLRIAIQKSGRLTDKTIELLKGIGLRFDDYKRNLMVKCRNFDVELLLIRDDDIPEYVQDGVCDLGFVGANVTAETGADVSVLRGLDYGVCRLSLAARKDGDIQQLEDFEGKTIATSYPRLTRRFLENNNIANTNIVTISGAVEIAPRLEVADAICDLVSTGNTLKANGLEELEVILESETQLIQTNKKLSPGKKKLIEKFLIRMDSHQQAERSRYIMMNAPESAVPKIKEIIPSLNSPTVMPLADDHMVAIHTVIPIDQFWIVMERLKEEGATGIVILPIESMIL</sequence>
<evidence type="ECO:0000313" key="21">
    <source>
        <dbReference type="EMBL" id="SMO51769.1"/>
    </source>
</evidence>
<comment type="subcellular location">
    <subcellularLocation>
        <location evidence="3 18">Cytoplasm</location>
    </subcellularLocation>
</comment>
<feature type="domain" description="ATP phosphoribosyltransferase catalytic" evidence="19">
    <location>
        <begin position="58"/>
        <end position="213"/>
    </location>
</feature>
<dbReference type="GO" id="GO:0003879">
    <property type="term" value="F:ATP phosphoribosyltransferase activity"/>
    <property type="evidence" value="ECO:0007669"/>
    <property type="project" value="UniProtKB-UniRule"/>
</dbReference>
<evidence type="ECO:0000256" key="11">
    <source>
        <dbReference type="ARBA" id="ARBA00022679"/>
    </source>
</evidence>
<keyword evidence="12 18" id="KW-0479">Metal-binding</keyword>
<evidence type="ECO:0000259" key="20">
    <source>
        <dbReference type="Pfam" id="PF08029"/>
    </source>
</evidence>
<keyword evidence="10 18" id="KW-0328">Glycosyltransferase</keyword>
<dbReference type="EC" id="2.4.2.17" evidence="6 18"/>
<comment type="similarity">
    <text evidence="5 18">Belongs to the ATP phosphoribosyltransferase family. Long subfamily.</text>
</comment>
<evidence type="ECO:0000256" key="3">
    <source>
        <dbReference type="ARBA" id="ARBA00004496"/>
    </source>
</evidence>
<comment type="function">
    <text evidence="17 18">Catalyzes the condensation of ATP and 5-phosphoribose 1-diphosphate to form N'-(5'-phosphoribosyl)-ATP (PR-ATP). Has a crucial role in the pathway because the rate of histidine biosynthesis seems to be controlled primarily by regulation of HisG enzymatic activity.</text>
</comment>
<keyword evidence="8 18" id="KW-0963">Cytoplasm</keyword>
<keyword evidence="9 18" id="KW-0028">Amino-acid biosynthesis</keyword>
<organism evidence="21 22">
    <name type="scientific">Fodinibius sediminis</name>
    <dbReference type="NCBI Taxonomy" id="1214077"/>
    <lineage>
        <taxon>Bacteria</taxon>
        <taxon>Pseudomonadati</taxon>
        <taxon>Balneolota</taxon>
        <taxon>Balneolia</taxon>
        <taxon>Balneolales</taxon>
        <taxon>Balneolaceae</taxon>
        <taxon>Fodinibius</taxon>
    </lineage>
</organism>
<dbReference type="OrthoDB" id="9801867at2"/>
<proteinExistence type="inferred from homology"/>
<evidence type="ECO:0000256" key="1">
    <source>
        <dbReference type="ARBA" id="ARBA00000915"/>
    </source>
</evidence>
<dbReference type="RefSeq" id="WP_142713665.1">
    <property type="nucleotide sequence ID" value="NZ_FXTH01000004.1"/>
</dbReference>
<dbReference type="GO" id="GO:0005524">
    <property type="term" value="F:ATP binding"/>
    <property type="evidence" value="ECO:0007669"/>
    <property type="project" value="UniProtKB-KW"/>
</dbReference>
<keyword evidence="22" id="KW-1185">Reference proteome</keyword>
<evidence type="ECO:0000256" key="17">
    <source>
        <dbReference type="ARBA" id="ARBA00024861"/>
    </source>
</evidence>
<name>A0A521BX61_9BACT</name>
<dbReference type="FunFam" id="3.40.190.10:FF:000008">
    <property type="entry name" value="ATP phosphoribosyltransferase"/>
    <property type="match status" value="1"/>
</dbReference>
<evidence type="ECO:0000256" key="9">
    <source>
        <dbReference type="ARBA" id="ARBA00022605"/>
    </source>
</evidence>
<dbReference type="FunFam" id="3.30.70.120:FF:000002">
    <property type="entry name" value="ATP phosphoribosyltransferase"/>
    <property type="match status" value="1"/>
</dbReference>
<feature type="domain" description="Histidine biosynthesis HisG C-terminal" evidence="20">
    <location>
        <begin position="219"/>
        <end position="290"/>
    </location>
</feature>
<comment type="pathway">
    <text evidence="4 18">Amino-acid biosynthesis; L-histidine biosynthesis; L-histidine from 5-phospho-alpha-D-ribose 1-diphosphate: step 1/9.</text>
</comment>
<dbReference type="GO" id="GO:0000287">
    <property type="term" value="F:magnesium ion binding"/>
    <property type="evidence" value="ECO:0007669"/>
    <property type="project" value="UniProtKB-UniRule"/>
</dbReference>
<dbReference type="Proteomes" id="UP000317593">
    <property type="component" value="Unassembled WGS sequence"/>
</dbReference>
<dbReference type="GO" id="GO:0005737">
    <property type="term" value="C:cytoplasm"/>
    <property type="evidence" value="ECO:0007669"/>
    <property type="project" value="UniProtKB-SubCell"/>
</dbReference>
<gene>
    <name evidence="18" type="primary">hisG</name>
    <name evidence="21" type="ORF">SAMN06265218_104148</name>
</gene>
<dbReference type="InterPro" id="IPR013820">
    <property type="entry name" value="ATP_PRibTrfase_cat"/>
</dbReference>
<protein>
    <recommendedName>
        <fullName evidence="7 18">ATP phosphoribosyltransferase</fullName>
        <shortName evidence="18">ATP-PRT</shortName>
        <shortName evidence="18">ATP-PRTase</shortName>
        <ecNumber evidence="6 18">2.4.2.17</ecNumber>
    </recommendedName>
</protein>
<evidence type="ECO:0000256" key="12">
    <source>
        <dbReference type="ARBA" id="ARBA00022723"/>
    </source>
</evidence>
<dbReference type="AlphaFoldDB" id="A0A521BX61"/>
<dbReference type="Gene3D" id="3.30.70.120">
    <property type="match status" value="1"/>
</dbReference>
<accession>A0A521BX61</accession>
<dbReference type="InterPro" id="IPR020621">
    <property type="entry name" value="ATP-PRT_HisG_long"/>
</dbReference>
<evidence type="ECO:0000256" key="8">
    <source>
        <dbReference type="ARBA" id="ARBA00022490"/>
    </source>
</evidence>
<keyword evidence="13 18" id="KW-0547">Nucleotide-binding</keyword>
<evidence type="ECO:0000256" key="6">
    <source>
        <dbReference type="ARBA" id="ARBA00011946"/>
    </source>
</evidence>
<dbReference type="InterPro" id="IPR001348">
    <property type="entry name" value="ATP_PRibTrfase_HisG"/>
</dbReference>
<keyword evidence="11 18" id="KW-0808">Transferase</keyword>
<dbReference type="PANTHER" id="PTHR21403:SF8">
    <property type="entry name" value="ATP PHOSPHORIBOSYLTRANSFERASE"/>
    <property type="match status" value="1"/>
</dbReference>
<dbReference type="NCBIfam" id="TIGR03455">
    <property type="entry name" value="HisG_C-term"/>
    <property type="match status" value="1"/>
</dbReference>
<dbReference type="GO" id="GO:0000105">
    <property type="term" value="P:L-histidine biosynthetic process"/>
    <property type="evidence" value="ECO:0007669"/>
    <property type="project" value="UniProtKB-UniRule"/>
</dbReference>
<evidence type="ECO:0000256" key="5">
    <source>
        <dbReference type="ARBA" id="ARBA00007955"/>
    </source>
</evidence>
<evidence type="ECO:0000256" key="14">
    <source>
        <dbReference type="ARBA" id="ARBA00022840"/>
    </source>
</evidence>
<evidence type="ECO:0000256" key="15">
    <source>
        <dbReference type="ARBA" id="ARBA00022842"/>
    </source>
</evidence>
<dbReference type="UniPathway" id="UPA00031">
    <property type="reaction ID" value="UER00006"/>
</dbReference>
<evidence type="ECO:0000259" key="19">
    <source>
        <dbReference type="Pfam" id="PF01634"/>
    </source>
</evidence>
<dbReference type="PANTHER" id="PTHR21403">
    <property type="entry name" value="ATP PHOSPHORIBOSYLTRANSFERASE ATP-PRTASE"/>
    <property type="match status" value="1"/>
</dbReference>
<reference evidence="21 22" key="1">
    <citation type="submission" date="2017-05" db="EMBL/GenBank/DDBJ databases">
        <authorList>
            <person name="Varghese N."/>
            <person name="Submissions S."/>
        </authorList>
    </citation>
    <scope>NUCLEOTIDE SEQUENCE [LARGE SCALE GENOMIC DNA]</scope>
    <source>
        <strain evidence="21 22">DSM 21194</strain>
    </source>
</reference>
<dbReference type="Pfam" id="PF01634">
    <property type="entry name" value="HisG"/>
    <property type="match status" value="1"/>
</dbReference>
<evidence type="ECO:0000256" key="7">
    <source>
        <dbReference type="ARBA" id="ARBA00020998"/>
    </source>
</evidence>
<dbReference type="InterPro" id="IPR013115">
    <property type="entry name" value="HisG_C"/>
</dbReference>
<evidence type="ECO:0000256" key="16">
    <source>
        <dbReference type="ARBA" id="ARBA00023102"/>
    </source>
</evidence>